<dbReference type="EMBL" id="FWFW01000002">
    <property type="protein sequence ID" value="SLN23852.1"/>
    <property type="molecule type" value="Genomic_DNA"/>
</dbReference>
<evidence type="ECO:0000256" key="1">
    <source>
        <dbReference type="ARBA" id="ARBA00023015"/>
    </source>
</evidence>
<dbReference type="PANTHER" id="PTHR43537">
    <property type="entry name" value="TRANSCRIPTIONAL REGULATOR, GNTR FAMILY"/>
    <property type="match status" value="1"/>
</dbReference>
<evidence type="ECO:0000313" key="5">
    <source>
        <dbReference type="EMBL" id="SLN23852.1"/>
    </source>
</evidence>
<dbReference type="InterPro" id="IPR008920">
    <property type="entry name" value="TF_FadR/GntR_C"/>
</dbReference>
<reference evidence="5 6" key="1">
    <citation type="submission" date="2017-03" db="EMBL/GenBank/DDBJ databases">
        <authorList>
            <person name="Afonso C.L."/>
            <person name="Miller P.J."/>
            <person name="Scott M.A."/>
            <person name="Spackman E."/>
            <person name="Goraichik I."/>
            <person name="Dimitrov K.M."/>
            <person name="Suarez D.L."/>
            <person name="Swayne D.E."/>
        </authorList>
    </citation>
    <scope>NUCLEOTIDE SEQUENCE [LARGE SCALE GENOMIC DNA]</scope>
    <source>
        <strain evidence="5 6">CECT 7971</strain>
    </source>
</reference>
<keyword evidence="2" id="KW-0238">DNA-binding</keyword>
<dbReference type="SMART" id="SM00895">
    <property type="entry name" value="FCD"/>
    <property type="match status" value="1"/>
</dbReference>
<dbReference type="AlphaFoldDB" id="A0A1Y5RW05"/>
<accession>A0A1Y5RW05</accession>
<dbReference type="GO" id="GO:0003677">
    <property type="term" value="F:DNA binding"/>
    <property type="evidence" value="ECO:0007669"/>
    <property type="project" value="UniProtKB-KW"/>
</dbReference>
<dbReference type="InterPro" id="IPR036388">
    <property type="entry name" value="WH-like_DNA-bd_sf"/>
</dbReference>
<proteinExistence type="predicted"/>
<dbReference type="SMART" id="SM00345">
    <property type="entry name" value="HTH_GNTR"/>
    <property type="match status" value="1"/>
</dbReference>
<dbReference type="Pfam" id="PF00392">
    <property type="entry name" value="GntR"/>
    <property type="match status" value="1"/>
</dbReference>
<evidence type="ECO:0000256" key="3">
    <source>
        <dbReference type="ARBA" id="ARBA00023163"/>
    </source>
</evidence>
<sequence length="236" mass="26816">MGHDLKLQTLTQDRPPSVTDVVYGQLYDSIVGLHMPPGTKMSEADVAKKLGVSRQPVRDAFYRLSQQGFLLIRPQRATVVTKISTAAVHKARFIRTALELETTCTAMKKATPADIARLEDNLEKQKSAISDENRERFHELDDAFHAQLCAIAGHPEVWTLIKDNKAHMDRVRYLSLDREGSQIAFDEHVEILKAMKSKDKNHVIELMRAHLNRIAKSINTIHAAHTEFFEEDDHEN</sequence>
<dbReference type="Proteomes" id="UP000193307">
    <property type="component" value="Unassembled WGS sequence"/>
</dbReference>
<organism evidence="5 6">
    <name type="scientific">Pacificibacter marinus</name>
    <dbReference type="NCBI Taxonomy" id="658057"/>
    <lineage>
        <taxon>Bacteria</taxon>
        <taxon>Pseudomonadati</taxon>
        <taxon>Pseudomonadota</taxon>
        <taxon>Alphaproteobacteria</taxon>
        <taxon>Rhodobacterales</taxon>
        <taxon>Roseobacteraceae</taxon>
        <taxon>Pacificibacter</taxon>
    </lineage>
</organism>
<dbReference type="PROSITE" id="PS50949">
    <property type="entry name" value="HTH_GNTR"/>
    <property type="match status" value="1"/>
</dbReference>
<name>A0A1Y5RW05_9RHOB</name>
<dbReference type="InterPro" id="IPR036390">
    <property type="entry name" value="WH_DNA-bd_sf"/>
</dbReference>
<dbReference type="SUPFAM" id="SSF48008">
    <property type="entry name" value="GntR ligand-binding domain-like"/>
    <property type="match status" value="1"/>
</dbReference>
<keyword evidence="6" id="KW-1185">Reference proteome</keyword>
<dbReference type="OrthoDB" id="9788098at2"/>
<dbReference type="Pfam" id="PF07729">
    <property type="entry name" value="FCD"/>
    <property type="match status" value="1"/>
</dbReference>
<dbReference type="RefSeq" id="WP_085847680.1">
    <property type="nucleotide sequence ID" value="NZ_FNZV01000002.1"/>
</dbReference>
<dbReference type="SUPFAM" id="SSF46785">
    <property type="entry name" value="Winged helix' DNA-binding domain"/>
    <property type="match status" value="1"/>
</dbReference>
<dbReference type="GO" id="GO:0003700">
    <property type="term" value="F:DNA-binding transcription factor activity"/>
    <property type="evidence" value="ECO:0007669"/>
    <property type="project" value="InterPro"/>
</dbReference>
<dbReference type="STRING" id="658057.SAMN04488032_102310"/>
<dbReference type="Gene3D" id="1.20.120.530">
    <property type="entry name" value="GntR ligand-binding domain-like"/>
    <property type="match status" value="1"/>
</dbReference>
<keyword evidence="3" id="KW-0804">Transcription</keyword>
<feature type="domain" description="HTH gntR-type" evidence="4">
    <location>
        <begin position="16"/>
        <end position="83"/>
    </location>
</feature>
<dbReference type="PANTHER" id="PTHR43537:SF5">
    <property type="entry name" value="UXU OPERON TRANSCRIPTIONAL REGULATOR"/>
    <property type="match status" value="1"/>
</dbReference>
<evidence type="ECO:0000256" key="2">
    <source>
        <dbReference type="ARBA" id="ARBA00023125"/>
    </source>
</evidence>
<dbReference type="InterPro" id="IPR000524">
    <property type="entry name" value="Tscrpt_reg_HTH_GntR"/>
</dbReference>
<protein>
    <submittedName>
        <fullName evidence="5">Putative HTH-type transcriptional regulator YdfH</fullName>
    </submittedName>
</protein>
<dbReference type="CDD" id="cd07377">
    <property type="entry name" value="WHTH_GntR"/>
    <property type="match status" value="1"/>
</dbReference>
<gene>
    <name evidence="5" type="primary">ydfH_5</name>
    <name evidence="5" type="ORF">PAM7971_00776</name>
</gene>
<dbReference type="InterPro" id="IPR011711">
    <property type="entry name" value="GntR_C"/>
</dbReference>
<evidence type="ECO:0000313" key="6">
    <source>
        <dbReference type="Proteomes" id="UP000193307"/>
    </source>
</evidence>
<keyword evidence="1" id="KW-0805">Transcription regulation</keyword>
<dbReference type="Gene3D" id="1.10.10.10">
    <property type="entry name" value="Winged helix-like DNA-binding domain superfamily/Winged helix DNA-binding domain"/>
    <property type="match status" value="1"/>
</dbReference>
<evidence type="ECO:0000259" key="4">
    <source>
        <dbReference type="PROSITE" id="PS50949"/>
    </source>
</evidence>